<dbReference type="EMBL" id="CP009149">
    <property type="protein sequence ID" value="AIJ06002.1"/>
    <property type="molecule type" value="Genomic_DNA"/>
</dbReference>
<keyword evidence="2" id="KW-1185">Reference proteome</keyword>
<dbReference type="KEGG" id="mjh:JH146_1160"/>
<dbReference type="InterPro" id="IPR027396">
    <property type="entry name" value="DsrEFH-like"/>
</dbReference>
<dbReference type="HOGENOM" id="CLU_167520_0_0_2"/>
<dbReference type="AlphaFoldDB" id="A0A076LGL0"/>
<protein>
    <submittedName>
        <fullName evidence="1">Uncharacterized protein</fullName>
    </submittedName>
</protein>
<evidence type="ECO:0000313" key="1">
    <source>
        <dbReference type="EMBL" id="AIJ06002.1"/>
    </source>
</evidence>
<dbReference type="SUPFAM" id="SSF75169">
    <property type="entry name" value="DsrEFH-like"/>
    <property type="match status" value="1"/>
</dbReference>
<dbReference type="InterPro" id="IPR003787">
    <property type="entry name" value="Sulphur_relay_DsrE/F-like"/>
</dbReference>
<dbReference type="Pfam" id="PF02635">
    <property type="entry name" value="DsrE"/>
    <property type="match status" value="1"/>
</dbReference>
<dbReference type="RefSeq" id="WP_048202129.1">
    <property type="nucleotide sequence ID" value="NZ_CP009149.1"/>
</dbReference>
<dbReference type="Gene3D" id="3.40.1260.10">
    <property type="entry name" value="DsrEFH-like"/>
    <property type="match status" value="1"/>
</dbReference>
<reference evidence="1 2" key="1">
    <citation type="journal article" date="2015" name="Int. J. Syst. Evol. Microbiol.">
        <title>M ethanocaldococcus bathoardescens sp. nov., a hyperthermophilic methanogen isolated from a volcanically active deep-sea hydrothermal vent.</title>
        <authorList>
            <person name="Stewart L.C."/>
            <person name="Jung J.H."/>
            <person name="Kim Y.T."/>
            <person name="Kwon S.W."/>
            <person name="Park C.S."/>
            <person name="Holden J.F."/>
        </authorList>
    </citation>
    <scope>NUCLEOTIDE SEQUENCE [LARGE SCALE GENOMIC DNA]</scope>
    <source>
        <strain evidence="1 2">JH146</strain>
    </source>
</reference>
<dbReference type="Proteomes" id="UP000028781">
    <property type="component" value="Chromosome"/>
</dbReference>
<sequence>MKVAFLIFSYSNKDKPNMPVMFHTLLFANEMKEKGDEVKIILEGEAVLWAKDLLSENHPLKNHFEKLKDDFVVCEACATMFNIKDEIKGKLKLENDLFGHISLKKYLDEGYRVIEL</sequence>
<name>A0A076LGL0_9EURY</name>
<organism evidence="1 2">
    <name type="scientific">Methanocaldococcus bathoardescens</name>
    <dbReference type="NCBI Taxonomy" id="1301915"/>
    <lineage>
        <taxon>Archaea</taxon>
        <taxon>Methanobacteriati</taxon>
        <taxon>Methanobacteriota</taxon>
        <taxon>Methanomada group</taxon>
        <taxon>Methanococci</taxon>
        <taxon>Methanococcales</taxon>
        <taxon>Methanocaldococcaceae</taxon>
        <taxon>Methanocaldococcus</taxon>
    </lineage>
</organism>
<evidence type="ECO:0000313" key="2">
    <source>
        <dbReference type="Proteomes" id="UP000028781"/>
    </source>
</evidence>
<dbReference type="OrthoDB" id="122708at2157"/>
<gene>
    <name evidence="1" type="ORF">JH146_1160</name>
</gene>
<dbReference type="STRING" id="1301915.JH146_1160"/>
<accession>A0A076LGL0</accession>
<proteinExistence type="predicted"/>
<dbReference type="GeneID" id="24891771"/>